<dbReference type="InParanoid" id="K1WVB9"/>
<evidence type="ECO:0000256" key="7">
    <source>
        <dbReference type="ARBA" id="ARBA00023321"/>
    </source>
</evidence>
<feature type="compositionally biased region" description="Polar residues" evidence="8">
    <location>
        <begin position="590"/>
        <end position="602"/>
    </location>
</feature>
<evidence type="ECO:0000256" key="2">
    <source>
        <dbReference type="ARBA" id="ARBA00015342"/>
    </source>
</evidence>
<feature type="compositionally biased region" description="Low complexity" evidence="8">
    <location>
        <begin position="657"/>
        <end position="667"/>
    </location>
</feature>
<evidence type="ECO:0000313" key="11">
    <source>
        <dbReference type="Proteomes" id="UP000006753"/>
    </source>
</evidence>
<keyword evidence="11" id="KW-1185">Reference proteome</keyword>
<gene>
    <name evidence="10" type="ORF">MBM_04568</name>
</gene>
<feature type="region of interest" description="Disordered" evidence="8">
    <location>
        <begin position="21"/>
        <end position="47"/>
    </location>
</feature>
<dbReference type="AlphaFoldDB" id="K1WVB9"/>
<protein>
    <recommendedName>
        <fullName evidence="2">Developmental regulatory protein wetA</fullName>
    </recommendedName>
</protein>
<keyword evidence="5" id="KW-0010">Activator</keyword>
<organism evidence="10 11">
    <name type="scientific">Marssonina brunnea f. sp. multigermtubi (strain MB_m1)</name>
    <name type="common">Marssonina leaf spot fungus</name>
    <dbReference type="NCBI Taxonomy" id="1072389"/>
    <lineage>
        <taxon>Eukaryota</taxon>
        <taxon>Fungi</taxon>
        <taxon>Dikarya</taxon>
        <taxon>Ascomycota</taxon>
        <taxon>Pezizomycotina</taxon>
        <taxon>Leotiomycetes</taxon>
        <taxon>Helotiales</taxon>
        <taxon>Drepanopezizaceae</taxon>
        <taxon>Drepanopeziza</taxon>
    </lineage>
</organism>
<evidence type="ECO:0000256" key="4">
    <source>
        <dbReference type="ARBA" id="ARBA00023015"/>
    </source>
</evidence>
<feature type="region of interest" description="Disordered" evidence="8">
    <location>
        <begin position="719"/>
        <end position="746"/>
    </location>
</feature>
<evidence type="ECO:0000313" key="10">
    <source>
        <dbReference type="EMBL" id="EKD16991.1"/>
    </source>
</evidence>
<feature type="compositionally biased region" description="Polar residues" evidence="8">
    <location>
        <begin position="431"/>
        <end position="467"/>
    </location>
</feature>
<keyword evidence="9" id="KW-1133">Transmembrane helix</keyword>
<keyword evidence="4" id="KW-0805">Transcription regulation</keyword>
<keyword evidence="9" id="KW-0472">Membrane</keyword>
<comment type="similarity">
    <text evidence="1">Belongs to the wetA family.</text>
</comment>
<evidence type="ECO:0000256" key="1">
    <source>
        <dbReference type="ARBA" id="ARBA00008881"/>
    </source>
</evidence>
<dbReference type="STRING" id="1072389.K1WVB9"/>
<keyword evidence="3" id="KW-0749">Sporulation</keyword>
<dbReference type="OrthoDB" id="2575228at2759"/>
<evidence type="ECO:0000256" key="9">
    <source>
        <dbReference type="SAM" id="Phobius"/>
    </source>
</evidence>
<dbReference type="GO" id="GO:0030435">
    <property type="term" value="P:sporulation resulting in formation of a cellular spore"/>
    <property type="evidence" value="ECO:0007669"/>
    <property type="project" value="UniProtKB-KW"/>
</dbReference>
<dbReference type="GO" id="GO:0048315">
    <property type="term" value="P:conidium formation"/>
    <property type="evidence" value="ECO:0007669"/>
    <property type="project" value="UniProtKB-KW"/>
</dbReference>
<feature type="compositionally biased region" description="Polar residues" evidence="8">
    <location>
        <begin position="21"/>
        <end position="34"/>
    </location>
</feature>
<feature type="compositionally biased region" description="Polar residues" evidence="8">
    <location>
        <begin position="690"/>
        <end position="702"/>
    </location>
</feature>
<dbReference type="eggNOG" id="ENOG502S8IT">
    <property type="taxonomic scope" value="Eukaryota"/>
</dbReference>
<proteinExistence type="inferred from homology"/>
<feature type="compositionally biased region" description="Polar residues" evidence="8">
    <location>
        <begin position="206"/>
        <end position="232"/>
    </location>
</feature>
<dbReference type="OMA" id="QGLMISM"/>
<feature type="region of interest" description="Disordered" evidence="8">
    <location>
        <begin position="200"/>
        <end position="232"/>
    </location>
</feature>
<feature type="transmembrane region" description="Helical" evidence="9">
    <location>
        <begin position="87"/>
        <end position="110"/>
    </location>
</feature>
<name>K1WVB9_MARBU</name>
<dbReference type="GeneID" id="18760503"/>
<feature type="region of interest" description="Disordered" evidence="8">
    <location>
        <begin position="590"/>
        <end position="702"/>
    </location>
</feature>
<evidence type="ECO:0000256" key="3">
    <source>
        <dbReference type="ARBA" id="ARBA00022969"/>
    </source>
</evidence>
<sequence length="773" mass="85253">MYYANCISECCSCMFCRTPAGTQEPTNKSRSPGSSEEKPPVRTASPAPSRCCFGFAVRCGRSMLEKLGVGTHNVFFDRCGLPLVERYYIVFFVHYAAILDQMVVVLIYSVEVLLNPGMPKRPSSIPRLPPHQPQSQCPPPLSEVEKSERLDKGIIEHQPDSVCHSLPWHPTPTLKGASMFSQGYEELGAEFFDQFLTYSPEDNETPDYSTNQESSSYLEQSNRYQSANGSSSSIDEASNGIASWQYASWAPDNHDHDHVVSSFNSASGDQFYGISARAAISDTELLSLEGIRLECPRADAYSHRSLPSSPTLALAHPPLRRKNCVVESLSKTFKKATANLDKSLLRSPIRKQKSTPKIMGAIHGNQNHSSSNLDLWDLKLDKFKFDFERDDAPLSPPPSSKAPDVPQLAHFHSDPQKGELLDGFTYKNALTRPQHTARSTGYDTPLSSPTLDNNNYPSRRTSQQLRSGSALFPITPQAQNASGSGSGSGSWSQLPNSPGFNSHGDTSIYPEIESPLWWGHAATAPMAHPSPNNFHSNAQRTSKTLAMQLRNDLAYNNNNSSNHNDLAYDSANMANGLMIQMPESATRQSFVMGTPPQHSQGYFPSPHSQSHHYHQQQQQQQRQRHHRQLSGNRQASHHARPRHPQLSSPPVIRKSRSTSSDSDSESPSPLPRHGQQQPAFHVRKRKTKSSKQATPRTPSSSSIAAGAVDFVNYTPSDSRKILTGVAPSGSSKTKARREKEALEKRRKLSQAAMRAVKAAGGDVDSLVEEGLFV</sequence>
<reference evidence="10 11" key="1">
    <citation type="journal article" date="2012" name="BMC Genomics">
        <title>Sequencing the genome of Marssonina brunnea reveals fungus-poplar co-evolution.</title>
        <authorList>
            <person name="Zhu S."/>
            <person name="Cao Y.-Z."/>
            <person name="Jiang C."/>
            <person name="Tan B.-Y."/>
            <person name="Wang Z."/>
            <person name="Feng S."/>
            <person name="Zhang L."/>
            <person name="Su X.-H."/>
            <person name="Brejova B."/>
            <person name="Vinar T."/>
            <person name="Xu M."/>
            <person name="Wang M.-X."/>
            <person name="Zhang S.-G."/>
            <person name="Huang M.-R."/>
            <person name="Wu R."/>
            <person name="Zhou Y."/>
        </authorList>
    </citation>
    <scope>NUCLEOTIDE SEQUENCE [LARGE SCALE GENOMIC DNA]</scope>
    <source>
        <strain evidence="10 11">MB_m1</strain>
    </source>
</reference>
<feature type="region of interest" description="Disordered" evidence="8">
    <location>
        <begin position="431"/>
        <end position="506"/>
    </location>
</feature>
<feature type="compositionally biased region" description="Pro residues" evidence="8">
    <location>
        <begin position="127"/>
        <end position="141"/>
    </location>
</feature>
<evidence type="ECO:0000256" key="5">
    <source>
        <dbReference type="ARBA" id="ARBA00023159"/>
    </source>
</evidence>
<dbReference type="PANTHER" id="PTHR22934">
    <property type="entry name" value="PROTEIN ESC1/WETA-RELATED"/>
    <property type="match status" value="1"/>
</dbReference>
<feature type="region of interest" description="Disordered" evidence="8">
    <location>
        <begin position="123"/>
        <end position="143"/>
    </location>
</feature>
<keyword evidence="7" id="KW-0183">Conidiation</keyword>
<feature type="compositionally biased region" description="Polar residues" evidence="8">
    <location>
        <begin position="493"/>
        <end position="505"/>
    </location>
</feature>
<accession>K1WVB9</accession>
<dbReference type="PANTHER" id="PTHR22934:SF25">
    <property type="entry name" value="DEVELOPMENTAL REGULATORY PROTEIN WETA"/>
    <property type="match status" value="1"/>
</dbReference>
<evidence type="ECO:0000256" key="8">
    <source>
        <dbReference type="SAM" id="MobiDB-lite"/>
    </source>
</evidence>
<dbReference type="HOGENOM" id="CLU_020426_0_0_1"/>
<keyword evidence="6" id="KW-0804">Transcription</keyword>
<dbReference type="EMBL" id="JH921437">
    <property type="protein sequence ID" value="EKD16991.1"/>
    <property type="molecule type" value="Genomic_DNA"/>
</dbReference>
<keyword evidence="9" id="KW-0812">Transmembrane</keyword>
<evidence type="ECO:0000256" key="6">
    <source>
        <dbReference type="ARBA" id="ARBA00023163"/>
    </source>
</evidence>
<feature type="region of interest" description="Disordered" evidence="8">
    <location>
        <begin position="389"/>
        <end position="417"/>
    </location>
</feature>
<dbReference type="InterPro" id="IPR040112">
    <property type="entry name" value="WetA"/>
</dbReference>
<dbReference type="KEGG" id="mbe:MBM_04568"/>
<dbReference type="Proteomes" id="UP000006753">
    <property type="component" value="Unassembled WGS sequence"/>
</dbReference>